<accession>A0ABR2LTX1</accession>
<evidence type="ECO:0000256" key="1">
    <source>
        <dbReference type="SAM" id="Coils"/>
    </source>
</evidence>
<dbReference type="PANTHER" id="PTHR31762">
    <property type="entry name" value="FAS-BINDING FACTOR-LIKE PROTEIN"/>
    <property type="match status" value="1"/>
</dbReference>
<keyword evidence="3" id="KW-1185">Reference proteome</keyword>
<dbReference type="EMBL" id="JBBWWR010000015">
    <property type="protein sequence ID" value="KAK8949914.1"/>
    <property type="molecule type" value="Genomic_DNA"/>
</dbReference>
<keyword evidence="1" id="KW-0175">Coiled coil</keyword>
<sequence length="376" mass="42734">MRPHNFVLFEQLSRISVDLGNLSMRDHVQSLSSSPLQDEIDVLEEENENILEKLRLAEERWAEAEARARQLEKQIASLGEGVSLEARLLSRKEAALQQREAALRATAVQKSVSRDEEIAILQMEAKNANDKVTSVVEHLLEAESENKSLRIATQKMILTKEEMEEVVLKRCWIARYWKLCVQHGIHSDIAEAKNEYWSSFAPLPLEGVLSAGQKAREAPSSADKADQENNHRVTFGIIDLDGEENIESMLLVEKGLRELVSLKVEEAVLLSMAKHRCSNIKGSLFLLDGSNSAEAFVLSPEECEDVQFKQAWLTYIWRRVHNHGLEEDIARDRLQFWIDKSTHSPNSQDAIEVERGFLELKKLGIESQLWEVCRGA</sequence>
<name>A0ABR2LTX1_9ASPA</name>
<proteinExistence type="predicted"/>
<dbReference type="Proteomes" id="UP001412067">
    <property type="component" value="Unassembled WGS sequence"/>
</dbReference>
<dbReference type="PANTHER" id="PTHR31762:SF17">
    <property type="entry name" value="COILED-COIL DOMAIN-CONTAINING PROTEIN SCD2"/>
    <property type="match status" value="1"/>
</dbReference>
<dbReference type="InterPro" id="IPR040321">
    <property type="entry name" value="SCD2-like"/>
</dbReference>
<comment type="caution">
    <text evidence="2">The sequence shown here is derived from an EMBL/GenBank/DDBJ whole genome shotgun (WGS) entry which is preliminary data.</text>
</comment>
<reference evidence="2 3" key="1">
    <citation type="journal article" date="2022" name="Nat. Plants">
        <title>Genomes of leafy and leafless Platanthera orchids illuminate the evolution of mycoheterotrophy.</title>
        <authorList>
            <person name="Li M.H."/>
            <person name="Liu K.W."/>
            <person name="Li Z."/>
            <person name="Lu H.C."/>
            <person name="Ye Q.L."/>
            <person name="Zhang D."/>
            <person name="Wang J.Y."/>
            <person name="Li Y.F."/>
            <person name="Zhong Z.M."/>
            <person name="Liu X."/>
            <person name="Yu X."/>
            <person name="Liu D.K."/>
            <person name="Tu X.D."/>
            <person name="Liu B."/>
            <person name="Hao Y."/>
            <person name="Liao X.Y."/>
            <person name="Jiang Y.T."/>
            <person name="Sun W.H."/>
            <person name="Chen J."/>
            <person name="Chen Y.Q."/>
            <person name="Ai Y."/>
            <person name="Zhai J.W."/>
            <person name="Wu S.S."/>
            <person name="Zhou Z."/>
            <person name="Hsiao Y.Y."/>
            <person name="Wu W.L."/>
            <person name="Chen Y.Y."/>
            <person name="Lin Y.F."/>
            <person name="Hsu J.L."/>
            <person name="Li C.Y."/>
            <person name="Wang Z.W."/>
            <person name="Zhao X."/>
            <person name="Zhong W.Y."/>
            <person name="Ma X.K."/>
            <person name="Ma L."/>
            <person name="Huang J."/>
            <person name="Chen G.Z."/>
            <person name="Huang M.Z."/>
            <person name="Huang L."/>
            <person name="Peng D.H."/>
            <person name="Luo Y.B."/>
            <person name="Zou S.Q."/>
            <person name="Chen S.P."/>
            <person name="Lan S."/>
            <person name="Tsai W.C."/>
            <person name="Van de Peer Y."/>
            <person name="Liu Z.J."/>
        </authorList>
    </citation>
    <scope>NUCLEOTIDE SEQUENCE [LARGE SCALE GENOMIC DNA]</scope>
    <source>
        <strain evidence="2">Lor288</strain>
    </source>
</reference>
<organism evidence="2 3">
    <name type="scientific">Platanthera guangdongensis</name>
    <dbReference type="NCBI Taxonomy" id="2320717"/>
    <lineage>
        <taxon>Eukaryota</taxon>
        <taxon>Viridiplantae</taxon>
        <taxon>Streptophyta</taxon>
        <taxon>Embryophyta</taxon>
        <taxon>Tracheophyta</taxon>
        <taxon>Spermatophyta</taxon>
        <taxon>Magnoliopsida</taxon>
        <taxon>Liliopsida</taxon>
        <taxon>Asparagales</taxon>
        <taxon>Orchidaceae</taxon>
        <taxon>Orchidoideae</taxon>
        <taxon>Orchideae</taxon>
        <taxon>Orchidinae</taxon>
        <taxon>Platanthera</taxon>
    </lineage>
</organism>
<evidence type="ECO:0000313" key="3">
    <source>
        <dbReference type="Proteomes" id="UP001412067"/>
    </source>
</evidence>
<evidence type="ECO:0000313" key="2">
    <source>
        <dbReference type="EMBL" id="KAK8949914.1"/>
    </source>
</evidence>
<feature type="coiled-coil region" evidence="1">
    <location>
        <begin position="40"/>
        <end position="74"/>
    </location>
</feature>
<gene>
    <name evidence="2" type="ORF">KSP40_PGU007209</name>
</gene>
<protein>
    <submittedName>
        <fullName evidence="2">Uncharacterized protein</fullName>
    </submittedName>
</protein>